<dbReference type="Proteomes" id="UP001174136">
    <property type="component" value="Unassembled WGS sequence"/>
</dbReference>
<reference evidence="1" key="1">
    <citation type="journal article" date="2023" name="Front. Mar. Sci.">
        <title>A new Merluccius polli reference genome to investigate the effects of global change in West African waters.</title>
        <authorList>
            <person name="Mateo J.L."/>
            <person name="Blanco-Fernandez C."/>
            <person name="Garcia-Vazquez E."/>
            <person name="Machado-Schiaffino G."/>
        </authorList>
    </citation>
    <scope>NUCLEOTIDE SEQUENCE</scope>
    <source>
        <strain evidence="1">C29</strain>
        <tissue evidence="1">Fin</tissue>
    </source>
</reference>
<name>A0AA47MW29_MERPO</name>
<dbReference type="InterPro" id="IPR052865">
    <property type="entry name" value="Zinc_finger_BED"/>
</dbReference>
<gene>
    <name evidence="1" type="primary">ZBED4_7</name>
    <name evidence="1" type="ORF">N1851_012514</name>
</gene>
<accession>A0AA47MW29</accession>
<protein>
    <submittedName>
        <fullName evidence="1">Zinc finger BED domain-containing protein 4</fullName>
    </submittedName>
</protein>
<evidence type="ECO:0000313" key="2">
    <source>
        <dbReference type="Proteomes" id="UP001174136"/>
    </source>
</evidence>
<sequence>MESMLEQKRALTVYAGEHGKIDTLTADQWTVVGNLIDTLRPLEQVTREVSRSDSSISCIIPSITVLKMLLEVEGAKTWGIKTLRNTMLDSLKARFENADKTKCLVLATLIDPRYRGHALAPDALRYAKAWIKEEHAALSEADTLCLRLRNRKGLPQKIKAQIQNG</sequence>
<comment type="caution">
    <text evidence="1">The sequence shown here is derived from an EMBL/GenBank/DDBJ whole genome shotgun (WGS) entry which is preliminary data.</text>
</comment>
<keyword evidence="2" id="KW-1185">Reference proteome</keyword>
<organism evidence="1 2">
    <name type="scientific">Merluccius polli</name>
    <name type="common">Benguela hake</name>
    <name type="synonym">Merluccius cadenati</name>
    <dbReference type="NCBI Taxonomy" id="89951"/>
    <lineage>
        <taxon>Eukaryota</taxon>
        <taxon>Metazoa</taxon>
        <taxon>Chordata</taxon>
        <taxon>Craniata</taxon>
        <taxon>Vertebrata</taxon>
        <taxon>Euteleostomi</taxon>
        <taxon>Actinopterygii</taxon>
        <taxon>Neopterygii</taxon>
        <taxon>Teleostei</taxon>
        <taxon>Neoteleostei</taxon>
        <taxon>Acanthomorphata</taxon>
        <taxon>Zeiogadaria</taxon>
        <taxon>Gadariae</taxon>
        <taxon>Gadiformes</taxon>
        <taxon>Gadoidei</taxon>
        <taxon>Merlucciidae</taxon>
        <taxon>Merluccius</taxon>
    </lineage>
</organism>
<dbReference type="GO" id="GO:0005634">
    <property type="term" value="C:nucleus"/>
    <property type="evidence" value="ECO:0007669"/>
    <property type="project" value="TreeGrafter"/>
</dbReference>
<dbReference type="EMBL" id="JAOPHQ010002281">
    <property type="protein sequence ID" value="KAK0147773.1"/>
    <property type="molecule type" value="Genomic_DNA"/>
</dbReference>
<dbReference type="InterPro" id="IPR012337">
    <property type="entry name" value="RNaseH-like_sf"/>
</dbReference>
<proteinExistence type="predicted"/>
<dbReference type="PANTHER" id="PTHR47241:SF1">
    <property type="entry name" value="BED-TYPE DOMAIN-CONTAINING PROTEIN"/>
    <property type="match status" value="1"/>
</dbReference>
<evidence type="ECO:0000313" key="1">
    <source>
        <dbReference type="EMBL" id="KAK0147773.1"/>
    </source>
</evidence>
<dbReference type="SUPFAM" id="SSF53098">
    <property type="entry name" value="Ribonuclease H-like"/>
    <property type="match status" value="1"/>
</dbReference>
<dbReference type="AlphaFoldDB" id="A0AA47MW29"/>
<dbReference type="PANTHER" id="PTHR47241">
    <property type="entry name" value="FINGER PROTEIN, PUTATIVE-RELATED"/>
    <property type="match status" value="1"/>
</dbReference>